<dbReference type="CDD" id="cd05672">
    <property type="entry name" value="M20_ACY1L2-like"/>
    <property type="match status" value="1"/>
</dbReference>
<dbReference type="PANTHER" id="PTHR30575">
    <property type="entry name" value="PEPTIDASE M20"/>
    <property type="match status" value="1"/>
</dbReference>
<dbReference type="NCBIfam" id="TIGR01891">
    <property type="entry name" value="amidohydrolases"/>
    <property type="match status" value="1"/>
</dbReference>
<dbReference type="PIRSF" id="PIRSF037226">
    <property type="entry name" value="Amidohydrolase_ACY1L2_prd"/>
    <property type="match status" value="1"/>
</dbReference>
<dbReference type="PANTHER" id="PTHR30575:SF0">
    <property type="entry name" value="XAA-ARG DIPEPTIDASE"/>
    <property type="match status" value="1"/>
</dbReference>
<dbReference type="Gene3D" id="3.30.70.360">
    <property type="match status" value="1"/>
</dbReference>
<protein>
    <recommendedName>
        <fullName evidence="1">Peptidase M20 domain-containing protein 2</fullName>
    </recommendedName>
</protein>
<dbReference type="InterPro" id="IPR002933">
    <property type="entry name" value="Peptidase_M20"/>
</dbReference>
<dbReference type="EMBL" id="DS985244">
    <property type="protein sequence ID" value="EDV25470.1"/>
    <property type="molecule type" value="Genomic_DNA"/>
</dbReference>
<accession>B3RVA9</accession>
<dbReference type="InParanoid" id="B3RVA9"/>
<name>B3RVA9_TRIAD</name>
<evidence type="ECO:0000313" key="4">
    <source>
        <dbReference type="Proteomes" id="UP000009022"/>
    </source>
</evidence>
<comment type="similarity">
    <text evidence="1">Belongs to the peptidase M20A family.</text>
</comment>
<dbReference type="SUPFAM" id="SSF55031">
    <property type="entry name" value="Bacterial exopeptidase dimerisation domain"/>
    <property type="match status" value="1"/>
</dbReference>
<proteinExistence type="inferred from homology"/>
<dbReference type="Pfam" id="PF01546">
    <property type="entry name" value="Peptidase_M20"/>
    <property type="match status" value="1"/>
</dbReference>
<dbReference type="Gene3D" id="3.40.630.10">
    <property type="entry name" value="Zn peptidases"/>
    <property type="match status" value="1"/>
</dbReference>
<evidence type="ECO:0000256" key="1">
    <source>
        <dbReference type="PIRNR" id="PIRNR037226"/>
    </source>
</evidence>
<dbReference type="OrthoDB" id="6119954at2759"/>
<dbReference type="OMA" id="GPWEGIN"/>
<dbReference type="Proteomes" id="UP000009022">
    <property type="component" value="Unassembled WGS sequence"/>
</dbReference>
<dbReference type="KEGG" id="tad:TRIADDRAFT_50185"/>
<dbReference type="eggNOG" id="ENOG502QQPD">
    <property type="taxonomic scope" value="Eukaryota"/>
</dbReference>
<dbReference type="FunFam" id="3.30.70.360:FF:000004">
    <property type="entry name" value="Peptidase M20 domain-containing protein 2"/>
    <property type="match status" value="1"/>
</dbReference>
<dbReference type="PhylomeDB" id="B3RVA9"/>
<reference evidence="3 4" key="1">
    <citation type="journal article" date="2008" name="Nature">
        <title>The Trichoplax genome and the nature of placozoans.</title>
        <authorList>
            <person name="Srivastava M."/>
            <person name="Begovic E."/>
            <person name="Chapman J."/>
            <person name="Putnam N.H."/>
            <person name="Hellsten U."/>
            <person name="Kawashima T."/>
            <person name="Kuo A."/>
            <person name="Mitros T."/>
            <person name="Salamov A."/>
            <person name="Carpenter M.L."/>
            <person name="Signorovitch A.Y."/>
            <person name="Moreno M.A."/>
            <person name="Kamm K."/>
            <person name="Grimwood J."/>
            <person name="Schmutz J."/>
            <person name="Shapiro H."/>
            <person name="Grigoriev I.V."/>
            <person name="Buss L.W."/>
            <person name="Schierwater B."/>
            <person name="Dellaporta S.L."/>
            <person name="Rokhsar D.S."/>
        </authorList>
    </citation>
    <scope>NUCLEOTIDE SEQUENCE [LARGE SCALE GENOMIC DNA]</scope>
    <source>
        <strain evidence="3 4">Grell-BS-1999</strain>
    </source>
</reference>
<dbReference type="FunCoup" id="B3RVA9">
    <property type="interactions" value="74"/>
</dbReference>
<dbReference type="HOGENOM" id="CLU_031812_1_1_1"/>
<gene>
    <name evidence="3" type="ORF">TRIADDRAFT_50185</name>
</gene>
<dbReference type="InterPro" id="IPR052030">
    <property type="entry name" value="Peptidase_M20/M20A_hydrolases"/>
</dbReference>
<feature type="domain" description="Peptidase M20 dimerisation" evidence="2">
    <location>
        <begin position="176"/>
        <end position="267"/>
    </location>
</feature>
<dbReference type="GO" id="GO:0016805">
    <property type="term" value="F:dipeptidase activity"/>
    <property type="evidence" value="ECO:0000318"/>
    <property type="project" value="GO_Central"/>
</dbReference>
<dbReference type="CTD" id="6753208"/>
<dbReference type="AlphaFoldDB" id="B3RVA9"/>
<dbReference type="InterPro" id="IPR017439">
    <property type="entry name" value="Amidohydrolase"/>
</dbReference>
<dbReference type="InterPro" id="IPR017144">
    <property type="entry name" value="Xaa-Arg_dipeptidase"/>
</dbReference>
<dbReference type="GeneID" id="6753208"/>
<keyword evidence="4" id="KW-1185">Reference proteome</keyword>
<dbReference type="Pfam" id="PF07687">
    <property type="entry name" value="M20_dimer"/>
    <property type="match status" value="1"/>
</dbReference>
<evidence type="ECO:0000259" key="2">
    <source>
        <dbReference type="Pfam" id="PF07687"/>
    </source>
</evidence>
<dbReference type="InterPro" id="IPR011650">
    <property type="entry name" value="Peptidase_M20_dimer"/>
</dbReference>
<sequence>MASPQELKAIAVQSIDKEESNLLMINREILNNPELKYEEFKAHQLLTDFFEKAGFHVDRSYTLPTAFRAVYSSNDQGPKACVICEYDALPGIGHACGHNLIAEAGVAAALGIKAAMEASDINLGQLIVYGTPAEEGGGGKIKMIHSGCFKDIDFAMMVHPFPFDATYGNLICLQRVTATYHGKSSHAAAFPWEGVNALDAAVHAYTALSLMRQQMKSGWKIHGIIAEGGTMPNIIPATSKLDYFIRAPLMRDMQELQDKCEACFRGAAEATGCTVDIAFERIEGDYFQDVITNPIMADLYEKNVATLGLVMPSRAEQLTFPSGSTDMGNVSHILPTIHPFYAIDTEAANHTPEFTKASSTMQAHQQTIIAAKTMAMTTIDILTDYNLLESIKLQFNAQKSL</sequence>
<evidence type="ECO:0000313" key="3">
    <source>
        <dbReference type="EMBL" id="EDV25470.1"/>
    </source>
</evidence>
<dbReference type="SUPFAM" id="SSF53187">
    <property type="entry name" value="Zn-dependent exopeptidases"/>
    <property type="match status" value="1"/>
</dbReference>
<dbReference type="RefSeq" id="XP_002111503.1">
    <property type="nucleotide sequence ID" value="XM_002111467.1"/>
</dbReference>
<dbReference type="InterPro" id="IPR036264">
    <property type="entry name" value="Bact_exopeptidase_dim_dom"/>
</dbReference>
<organism evidence="3 4">
    <name type="scientific">Trichoplax adhaerens</name>
    <name type="common">Trichoplax reptans</name>
    <dbReference type="NCBI Taxonomy" id="10228"/>
    <lineage>
        <taxon>Eukaryota</taxon>
        <taxon>Metazoa</taxon>
        <taxon>Placozoa</taxon>
        <taxon>Uniplacotomia</taxon>
        <taxon>Trichoplacea</taxon>
        <taxon>Trichoplacidae</taxon>
        <taxon>Trichoplax</taxon>
    </lineage>
</organism>